<dbReference type="EMBL" id="CP144694">
    <property type="protein sequence ID" value="WVZ02191.1"/>
    <property type="molecule type" value="Genomic_DNA"/>
</dbReference>
<proteinExistence type="predicted"/>
<evidence type="ECO:0000313" key="2">
    <source>
        <dbReference type="Proteomes" id="UP001374535"/>
    </source>
</evidence>
<sequence length="558" mass="62864">MSRRPSGLWPEEEGYALNQGGYAPNPFFLKRNSFTVNNRKLILSLLFLSSECVLVRFQTQEHNKLVRPTVSNWGEGSRSYRIIKGGLPDQETVGFCLGEDCRISLGEGYQIKKGSRSDQEVIMKGWRHGRKKQYLGEEDQKMSMAKPKMSMAEYKRNMQEMREILQEIKIHIKGLGRSDESVMKGQKEGSNEEEMEEDMDPLGWISHAEKFFDTKNVTEKERLRLAYICMEGGTALIIGFRGRVRGSVFEKKRETRAAVLSVDGFARIRGEDRREENICGEEGNDENCDGDIGVTAAGKVAKAVVSTVAKKVAKAVVFNVAEKVAKAAVFTEKVAKVVVFSGDSVVGGGVMSKHNWEQKEEDATDNNGARKGEETPIFLWVKREELITYEGIDTQYQTTGAANASKVQNTKGSTKAHPSSKENVVQGCKTWHQKFNLQVDGTVVKSVVATRDDEVRVEILRTSQNWVKRTQEEWKSLVEDLPPPKPPDLNWRAASSGFPSYGNRSMKRSHEIKFSDSNLEDKVVLQRGVMIGYRMIGYNRFRIEGRGNEKGSYEGRVN</sequence>
<organism evidence="1 2">
    <name type="scientific">Vigna mungo</name>
    <name type="common">Black gram</name>
    <name type="synonym">Phaseolus mungo</name>
    <dbReference type="NCBI Taxonomy" id="3915"/>
    <lineage>
        <taxon>Eukaryota</taxon>
        <taxon>Viridiplantae</taxon>
        <taxon>Streptophyta</taxon>
        <taxon>Embryophyta</taxon>
        <taxon>Tracheophyta</taxon>
        <taxon>Spermatophyta</taxon>
        <taxon>Magnoliopsida</taxon>
        <taxon>eudicotyledons</taxon>
        <taxon>Gunneridae</taxon>
        <taxon>Pentapetalae</taxon>
        <taxon>rosids</taxon>
        <taxon>fabids</taxon>
        <taxon>Fabales</taxon>
        <taxon>Fabaceae</taxon>
        <taxon>Papilionoideae</taxon>
        <taxon>50 kb inversion clade</taxon>
        <taxon>NPAAA clade</taxon>
        <taxon>indigoferoid/millettioid clade</taxon>
        <taxon>Phaseoleae</taxon>
        <taxon>Vigna</taxon>
    </lineage>
</organism>
<gene>
    <name evidence="1" type="ORF">V8G54_022997</name>
</gene>
<reference evidence="1 2" key="1">
    <citation type="journal article" date="2023" name="Life. Sci Alliance">
        <title>Evolutionary insights into 3D genome organization and epigenetic landscape of Vigna mungo.</title>
        <authorList>
            <person name="Junaid A."/>
            <person name="Singh B."/>
            <person name="Bhatia S."/>
        </authorList>
    </citation>
    <scope>NUCLEOTIDE SEQUENCE [LARGE SCALE GENOMIC DNA]</scope>
    <source>
        <strain evidence="1">Urdbean</strain>
    </source>
</reference>
<name>A0AAQ3RS55_VIGMU</name>
<dbReference type="Proteomes" id="UP001374535">
    <property type="component" value="Chromosome 7"/>
</dbReference>
<dbReference type="AlphaFoldDB" id="A0AAQ3RS55"/>
<protein>
    <submittedName>
        <fullName evidence="1">Uncharacterized protein</fullName>
    </submittedName>
</protein>
<keyword evidence="2" id="KW-1185">Reference proteome</keyword>
<evidence type="ECO:0000313" key="1">
    <source>
        <dbReference type="EMBL" id="WVZ02191.1"/>
    </source>
</evidence>
<accession>A0AAQ3RS55</accession>